<feature type="region of interest" description="Disordered" evidence="1">
    <location>
        <begin position="1"/>
        <end position="44"/>
    </location>
</feature>
<evidence type="ECO:0000313" key="3">
    <source>
        <dbReference type="Proteomes" id="UP001372834"/>
    </source>
</evidence>
<evidence type="ECO:0000313" key="2">
    <source>
        <dbReference type="EMBL" id="KAK6628616.1"/>
    </source>
</evidence>
<dbReference type="EMBL" id="JAWJWE010000036">
    <property type="protein sequence ID" value="KAK6628616.1"/>
    <property type="molecule type" value="Genomic_DNA"/>
</dbReference>
<comment type="caution">
    <text evidence="2">The sequence shown here is derived from an EMBL/GenBank/DDBJ whole genome shotgun (WGS) entry which is preliminary data.</text>
</comment>
<feature type="compositionally biased region" description="Basic residues" evidence="1">
    <location>
        <begin position="17"/>
        <end position="39"/>
    </location>
</feature>
<dbReference type="AlphaFoldDB" id="A0AAN8PFZ4"/>
<dbReference type="Proteomes" id="UP001372834">
    <property type="component" value="Unassembled WGS sequence"/>
</dbReference>
<sequence length="74" mass="8308">MVNEPGAFSRASDLPRVHNKKKRGERVSPGRHTKGRKVQVGKSENVTDKKTFDYSNFEEYKIAVALRISMSSVG</sequence>
<protein>
    <submittedName>
        <fullName evidence="2">Uncharacterized protein</fullName>
    </submittedName>
</protein>
<organism evidence="2 3">
    <name type="scientific">Polyplax serrata</name>
    <name type="common">Common mouse louse</name>
    <dbReference type="NCBI Taxonomy" id="468196"/>
    <lineage>
        <taxon>Eukaryota</taxon>
        <taxon>Metazoa</taxon>
        <taxon>Ecdysozoa</taxon>
        <taxon>Arthropoda</taxon>
        <taxon>Hexapoda</taxon>
        <taxon>Insecta</taxon>
        <taxon>Pterygota</taxon>
        <taxon>Neoptera</taxon>
        <taxon>Paraneoptera</taxon>
        <taxon>Psocodea</taxon>
        <taxon>Troctomorpha</taxon>
        <taxon>Phthiraptera</taxon>
        <taxon>Anoplura</taxon>
        <taxon>Polyplacidae</taxon>
        <taxon>Polyplax</taxon>
    </lineage>
</organism>
<accession>A0AAN8PFZ4</accession>
<proteinExistence type="predicted"/>
<gene>
    <name evidence="2" type="ORF">RUM43_002431</name>
</gene>
<evidence type="ECO:0000256" key="1">
    <source>
        <dbReference type="SAM" id="MobiDB-lite"/>
    </source>
</evidence>
<name>A0AAN8PFZ4_POLSC</name>
<reference evidence="2 3" key="1">
    <citation type="submission" date="2023-10" db="EMBL/GenBank/DDBJ databases">
        <title>Genomes of two closely related lineages of the louse Polyplax serrata with different host specificities.</title>
        <authorList>
            <person name="Martinu J."/>
            <person name="Tarabai H."/>
            <person name="Stefka J."/>
            <person name="Hypsa V."/>
        </authorList>
    </citation>
    <scope>NUCLEOTIDE SEQUENCE [LARGE SCALE GENOMIC DNA]</scope>
    <source>
        <strain evidence="2">HR10_N</strain>
    </source>
</reference>